<organism evidence="1">
    <name type="scientific">marine sediment metagenome</name>
    <dbReference type="NCBI Taxonomy" id="412755"/>
    <lineage>
        <taxon>unclassified sequences</taxon>
        <taxon>metagenomes</taxon>
        <taxon>ecological metagenomes</taxon>
    </lineage>
</organism>
<comment type="caution">
    <text evidence="1">The sequence shown here is derived from an EMBL/GenBank/DDBJ whole genome shotgun (WGS) entry which is preliminary data.</text>
</comment>
<gene>
    <name evidence="1" type="ORF">S01H1_60873</name>
</gene>
<dbReference type="AlphaFoldDB" id="X0WLG2"/>
<dbReference type="EMBL" id="BARS01039884">
    <property type="protein sequence ID" value="GAG24057.1"/>
    <property type="molecule type" value="Genomic_DNA"/>
</dbReference>
<feature type="non-terminal residue" evidence="1">
    <location>
        <position position="1"/>
    </location>
</feature>
<evidence type="ECO:0008006" key="2">
    <source>
        <dbReference type="Google" id="ProtNLM"/>
    </source>
</evidence>
<proteinExistence type="predicted"/>
<evidence type="ECO:0000313" key="1">
    <source>
        <dbReference type="EMBL" id="GAG24057.1"/>
    </source>
</evidence>
<sequence>YNGKPYGNQKLFEVLEVMKEKQVPLYVYFSFNLPGEDEKAFRQTLRVAQRIRRSYPAHLLKMINMAHTLDPCSPMSRKPQRYTIEIGLRTFKDYYEYCQQTLAIEAGEGPWKVRGFGYRKDRSLPKMVRQWNEFCAEQPDSCFRVPESW</sequence>
<name>X0WLG2_9ZZZZ</name>
<reference evidence="1" key="1">
    <citation type="journal article" date="2014" name="Front. Microbiol.">
        <title>High frequency of phylogenetically diverse reductive dehalogenase-homologous genes in deep subseafloor sedimentary metagenomes.</title>
        <authorList>
            <person name="Kawai M."/>
            <person name="Futagami T."/>
            <person name="Toyoda A."/>
            <person name="Takaki Y."/>
            <person name="Nishi S."/>
            <person name="Hori S."/>
            <person name="Arai W."/>
            <person name="Tsubouchi T."/>
            <person name="Morono Y."/>
            <person name="Uchiyama I."/>
            <person name="Ito T."/>
            <person name="Fujiyama A."/>
            <person name="Inagaki F."/>
            <person name="Takami H."/>
        </authorList>
    </citation>
    <scope>NUCLEOTIDE SEQUENCE</scope>
    <source>
        <strain evidence="1">Expedition CK06-06</strain>
    </source>
</reference>
<protein>
    <recommendedName>
        <fullName evidence="2">Radical SAM core domain-containing protein</fullName>
    </recommendedName>
</protein>
<accession>X0WLG2</accession>